<organism evidence="2">
    <name type="scientific">marine sediment metagenome</name>
    <dbReference type="NCBI Taxonomy" id="412755"/>
    <lineage>
        <taxon>unclassified sequences</taxon>
        <taxon>metagenomes</taxon>
        <taxon>ecological metagenomes</taxon>
    </lineage>
</organism>
<name>X1EKY2_9ZZZZ</name>
<keyword evidence="1" id="KW-0472">Membrane</keyword>
<comment type="caution">
    <text evidence="2">The sequence shown here is derived from an EMBL/GenBank/DDBJ whole genome shotgun (WGS) entry which is preliminary data.</text>
</comment>
<sequence>TILVFANRYFYFFWVSFFSTMSLSGYTMATSPSEIQEEYPIFSMLNKVLLTISLILLVIGIVFL</sequence>
<protein>
    <submittedName>
        <fullName evidence="2">Uncharacterized protein</fullName>
    </submittedName>
</protein>
<proteinExistence type="predicted"/>
<gene>
    <name evidence="2" type="ORF">S01H4_55846</name>
</gene>
<dbReference type="EMBL" id="BART01032285">
    <property type="protein sequence ID" value="GAH09323.1"/>
    <property type="molecule type" value="Genomic_DNA"/>
</dbReference>
<accession>X1EKY2</accession>
<reference evidence="2" key="1">
    <citation type="journal article" date="2014" name="Front. Microbiol.">
        <title>High frequency of phylogenetically diverse reductive dehalogenase-homologous genes in deep subseafloor sedimentary metagenomes.</title>
        <authorList>
            <person name="Kawai M."/>
            <person name="Futagami T."/>
            <person name="Toyoda A."/>
            <person name="Takaki Y."/>
            <person name="Nishi S."/>
            <person name="Hori S."/>
            <person name="Arai W."/>
            <person name="Tsubouchi T."/>
            <person name="Morono Y."/>
            <person name="Uchiyama I."/>
            <person name="Ito T."/>
            <person name="Fujiyama A."/>
            <person name="Inagaki F."/>
            <person name="Takami H."/>
        </authorList>
    </citation>
    <scope>NUCLEOTIDE SEQUENCE</scope>
    <source>
        <strain evidence="2">Expedition CK06-06</strain>
    </source>
</reference>
<keyword evidence="1" id="KW-0812">Transmembrane</keyword>
<feature type="transmembrane region" description="Helical" evidence="1">
    <location>
        <begin position="41"/>
        <end position="63"/>
    </location>
</feature>
<evidence type="ECO:0000313" key="2">
    <source>
        <dbReference type="EMBL" id="GAH09323.1"/>
    </source>
</evidence>
<evidence type="ECO:0000256" key="1">
    <source>
        <dbReference type="SAM" id="Phobius"/>
    </source>
</evidence>
<dbReference type="AlphaFoldDB" id="X1EKY2"/>
<feature type="non-terminal residue" evidence="2">
    <location>
        <position position="1"/>
    </location>
</feature>
<feature type="transmembrane region" description="Helical" evidence="1">
    <location>
        <begin position="9"/>
        <end position="29"/>
    </location>
</feature>
<keyword evidence="1" id="KW-1133">Transmembrane helix</keyword>